<dbReference type="GO" id="GO:0009425">
    <property type="term" value="C:bacterial-type flagellum basal body"/>
    <property type="evidence" value="ECO:0007669"/>
    <property type="project" value="UniProtKB-SubCell"/>
</dbReference>
<sequence>LRQGFLELSNVRLVEEMTDLITAQRAYEANSKSIQTADAMLQTVNSLKR</sequence>
<name>A0A4Y4XPA7_HELPX</name>
<accession>A0A4Y4XPA7</accession>
<dbReference type="PANTHER" id="PTHR30435:SF19">
    <property type="entry name" value="FLAGELLAR BASAL-BODY ROD PROTEIN FLGG"/>
    <property type="match status" value="1"/>
</dbReference>
<comment type="caution">
    <text evidence="5">The sequence shown here is derived from an EMBL/GenBank/DDBJ whole genome shotgun (WGS) entry which is preliminary data.</text>
</comment>
<evidence type="ECO:0000256" key="3">
    <source>
        <dbReference type="ARBA" id="ARBA00023143"/>
    </source>
</evidence>
<dbReference type="SUPFAM" id="SSF64518">
    <property type="entry name" value="Phase 1 flagellin"/>
    <property type="match status" value="1"/>
</dbReference>
<keyword evidence="3" id="KW-0975">Bacterial flagellum</keyword>
<organism evidence="5 6">
    <name type="scientific">Helicobacter pylori</name>
    <name type="common">Campylobacter pylori</name>
    <dbReference type="NCBI Taxonomy" id="210"/>
    <lineage>
        <taxon>Bacteria</taxon>
        <taxon>Pseudomonadati</taxon>
        <taxon>Campylobacterota</taxon>
        <taxon>Epsilonproteobacteria</taxon>
        <taxon>Campylobacterales</taxon>
        <taxon>Helicobacteraceae</taxon>
        <taxon>Helicobacter</taxon>
    </lineage>
</organism>
<comment type="subcellular location">
    <subcellularLocation>
        <location evidence="1">Bacterial flagellum basal body</location>
    </subcellularLocation>
</comment>
<proteinExistence type="inferred from homology"/>
<evidence type="ECO:0000313" key="5">
    <source>
        <dbReference type="EMBL" id="OOQ41539.1"/>
    </source>
</evidence>
<feature type="non-terminal residue" evidence="5">
    <location>
        <position position="1"/>
    </location>
</feature>
<evidence type="ECO:0000313" key="6">
    <source>
        <dbReference type="Proteomes" id="UP000319650"/>
    </source>
</evidence>
<gene>
    <name evidence="5" type="ORF">B0X64_00400</name>
</gene>
<evidence type="ECO:0000259" key="4">
    <source>
        <dbReference type="Pfam" id="PF06429"/>
    </source>
</evidence>
<dbReference type="Pfam" id="PF06429">
    <property type="entry name" value="Flg_bbr_C"/>
    <property type="match status" value="1"/>
</dbReference>
<dbReference type="EMBL" id="MUPN01000049">
    <property type="protein sequence ID" value="OOQ41539.1"/>
    <property type="molecule type" value="Genomic_DNA"/>
</dbReference>
<dbReference type="PANTHER" id="PTHR30435">
    <property type="entry name" value="FLAGELLAR PROTEIN"/>
    <property type="match status" value="1"/>
</dbReference>
<comment type="similarity">
    <text evidence="2">Belongs to the flagella basal body rod proteins family.</text>
</comment>
<dbReference type="Proteomes" id="UP000319650">
    <property type="component" value="Unassembled WGS sequence"/>
</dbReference>
<keyword evidence="5" id="KW-0966">Cell projection</keyword>
<dbReference type="RefSeq" id="WP_275528174.1">
    <property type="nucleotide sequence ID" value="NZ_MUPN01000049.1"/>
</dbReference>
<dbReference type="GO" id="GO:0071978">
    <property type="term" value="P:bacterial-type flagellum-dependent swarming motility"/>
    <property type="evidence" value="ECO:0007669"/>
    <property type="project" value="TreeGrafter"/>
</dbReference>
<feature type="domain" description="Flagellar basal-body/hook protein C-terminal" evidence="4">
    <location>
        <begin position="2"/>
        <end position="47"/>
    </location>
</feature>
<dbReference type="InterPro" id="IPR010930">
    <property type="entry name" value="Flg_bb/hook_C_dom"/>
</dbReference>
<reference evidence="5 6" key="1">
    <citation type="journal article" date="2017" name="Front. Cell. Infect. Microbiol.">
        <title>Whole Genome Sequence and Phylogenetic Analysis Show Helicobacter pylori Strains from Latin America Have Followed a Unique Evolution Pathway.</title>
        <authorList>
            <person name="Munoz-Ramirez Z.Y."/>
            <person name="Mendez-Tenorio A."/>
            <person name="Kato I."/>
            <person name="Bravo M.M."/>
            <person name="Rizzato C."/>
            <person name="Thorell K."/>
            <person name="Torres R.C."/>
            <person name="Aviles-Jimenez F."/>
            <person name="Camorlinga M."/>
            <person name="Canzian F."/>
            <person name="Torres J."/>
        </authorList>
    </citation>
    <scope>NUCLEOTIDE SEQUENCE [LARGE SCALE GENOMIC DNA]</scope>
    <source>
        <strain evidence="5 6">CM22351</strain>
    </source>
</reference>
<evidence type="ECO:0000256" key="2">
    <source>
        <dbReference type="ARBA" id="ARBA00009677"/>
    </source>
</evidence>
<dbReference type="AlphaFoldDB" id="A0A4Y4XPA7"/>
<keyword evidence="5" id="KW-0282">Flagellum</keyword>
<evidence type="ECO:0000256" key="1">
    <source>
        <dbReference type="ARBA" id="ARBA00004117"/>
    </source>
</evidence>
<keyword evidence="5" id="KW-0969">Cilium</keyword>
<protein>
    <submittedName>
        <fullName evidence="5">Flagellar basal-body rod protein</fullName>
    </submittedName>
</protein>